<evidence type="ECO:0000256" key="1">
    <source>
        <dbReference type="SAM" id="SignalP"/>
    </source>
</evidence>
<evidence type="ECO:0000313" key="3">
    <source>
        <dbReference type="Proteomes" id="UP000249056"/>
    </source>
</evidence>
<dbReference type="OrthoDB" id="258392at2759"/>
<keyword evidence="1" id="KW-0732">Signal</keyword>
<name>A0A395IQW1_9HELO</name>
<proteinExistence type="predicted"/>
<dbReference type="SUPFAM" id="SSF53254">
    <property type="entry name" value="Phosphoglycerate mutase-like"/>
    <property type="match status" value="1"/>
</dbReference>
<dbReference type="AlphaFoldDB" id="A0A395IQW1"/>
<dbReference type="Gene3D" id="3.40.50.1240">
    <property type="entry name" value="Phosphoglycerate mutase-like"/>
    <property type="match status" value="1"/>
</dbReference>
<evidence type="ECO:0000313" key="2">
    <source>
        <dbReference type="EMBL" id="RAL62511.1"/>
    </source>
</evidence>
<dbReference type="Proteomes" id="UP000249056">
    <property type="component" value="Unassembled WGS sequence"/>
</dbReference>
<organism evidence="2 3">
    <name type="scientific">Monilinia fructigena</name>
    <dbReference type="NCBI Taxonomy" id="38457"/>
    <lineage>
        <taxon>Eukaryota</taxon>
        <taxon>Fungi</taxon>
        <taxon>Dikarya</taxon>
        <taxon>Ascomycota</taxon>
        <taxon>Pezizomycotina</taxon>
        <taxon>Leotiomycetes</taxon>
        <taxon>Helotiales</taxon>
        <taxon>Sclerotiniaceae</taxon>
        <taxon>Monilinia</taxon>
    </lineage>
</organism>
<dbReference type="EMBL" id="QKRW01000024">
    <property type="protein sequence ID" value="RAL62511.1"/>
    <property type="molecule type" value="Genomic_DNA"/>
</dbReference>
<protein>
    <recommendedName>
        <fullName evidence="4">Acid phosphatase</fullName>
    </recommendedName>
</protein>
<comment type="caution">
    <text evidence="2">The sequence shown here is derived from an EMBL/GenBank/DDBJ whole genome shotgun (WGS) entry which is preliminary data.</text>
</comment>
<feature type="chain" id="PRO_5017192926" description="Acid phosphatase" evidence="1">
    <location>
        <begin position="19"/>
        <end position="226"/>
    </location>
</feature>
<gene>
    <name evidence="2" type="ORF">DID88_005076</name>
</gene>
<feature type="signal peptide" evidence="1">
    <location>
        <begin position="1"/>
        <end position="18"/>
    </location>
</feature>
<dbReference type="InterPro" id="IPR029033">
    <property type="entry name" value="His_PPase_superfam"/>
</dbReference>
<reference evidence="2 3" key="1">
    <citation type="submission" date="2018-06" db="EMBL/GenBank/DDBJ databases">
        <title>Genome Sequence of the Brown Rot Fungal Pathogen Monilinia fructigena.</title>
        <authorList>
            <person name="Landi L."/>
            <person name="De Miccolis Angelini R.M."/>
            <person name="Pollastro S."/>
            <person name="Abate D."/>
            <person name="Faretra F."/>
            <person name="Romanazzi G."/>
        </authorList>
    </citation>
    <scope>NUCLEOTIDE SEQUENCE [LARGE SCALE GENOMIC DNA]</scope>
    <source>
        <strain evidence="2 3">Mfrg269</strain>
    </source>
</reference>
<evidence type="ECO:0008006" key="4">
    <source>
        <dbReference type="Google" id="ProtNLM"/>
    </source>
</evidence>
<keyword evidence="3" id="KW-1185">Reference proteome</keyword>
<accession>A0A395IQW1</accession>
<sequence>MLAKQALFISALLPLIQGQDTSSETILGVYIFHRHGDRTAKSHAPTILTDLGYAQRHRAPISENSAWLQGSSGCGNAVTSSNNYFYSEEYMKLLNSTKGFYQSILPVINTTFDATQTTFKNAYTIYDYVHVSTIHNSTPSDDLLTNETLSQLLELANIHEFNLAYNVSDPIRAIAGSTLAAQILEQLNTTITTHSTIPLTLQFGAYASSSRSASGPSPPSPLVRFN</sequence>